<evidence type="ECO:0000313" key="2">
    <source>
        <dbReference type="EMBL" id="MFD2823032.1"/>
    </source>
</evidence>
<name>A0ABW5WK49_9FLAO</name>
<feature type="transmembrane region" description="Helical" evidence="1">
    <location>
        <begin position="12"/>
        <end position="29"/>
    </location>
</feature>
<dbReference type="InterPro" id="IPR045749">
    <property type="entry name" value="DUF6090"/>
</dbReference>
<dbReference type="RefSeq" id="WP_183486445.1">
    <property type="nucleotide sequence ID" value="NZ_JBHUOV010000001.1"/>
</dbReference>
<keyword evidence="3" id="KW-1185">Reference proteome</keyword>
<evidence type="ECO:0000256" key="1">
    <source>
        <dbReference type="SAM" id="Phobius"/>
    </source>
</evidence>
<dbReference type="Proteomes" id="UP001597533">
    <property type="component" value="Unassembled WGS sequence"/>
</dbReference>
<evidence type="ECO:0000313" key="3">
    <source>
        <dbReference type="Proteomes" id="UP001597533"/>
    </source>
</evidence>
<gene>
    <name evidence="2" type="ORF">ACFS5M_05090</name>
</gene>
<keyword evidence="1" id="KW-1133">Transmembrane helix</keyword>
<keyword evidence="1" id="KW-0812">Transmembrane</keyword>
<organism evidence="2 3">
    <name type="scientific">Lacinutrix iliipiscaria</name>
    <dbReference type="NCBI Taxonomy" id="1230532"/>
    <lineage>
        <taxon>Bacteria</taxon>
        <taxon>Pseudomonadati</taxon>
        <taxon>Bacteroidota</taxon>
        <taxon>Flavobacteriia</taxon>
        <taxon>Flavobacteriales</taxon>
        <taxon>Flavobacteriaceae</taxon>
        <taxon>Lacinutrix</taxon>
    </lineage>
</organism>
<dbReference type="Pfam" id="PF19578">
    <property type="entry name" value="DUF6090"/>
    <property type="match status" value="1"/>
</dbReference>
<comment type="caution">
    <text evidence="2">The sequence shown here is derived from an EMBL/GenBank/DDBJ whole genome shotgun (WGS) entry which is preliminary data.</text>
</comment>
<sequence>MENKTGKYFKYAIGEIILVVIGILIALQINNWNETKKIKEKERQVLTEIVSDLEFTLQDLDRVINKRTNNLKRTINSINTIIDVLEKDKPYHDSLAFYFRATNAYDAIDFKTSGYQSLVSIGTDLIENPELRSSIGKFHTSSIDDSKGSFQEVHLDFYSYMLDYYRKKFTIIIINNSVEKLVPNDFDALKKDKEYIQSIKTFLSVNIAYFETLNNVENEAKQLKKDIENYLE</sequence>
<dbReference type="EMBL" id="JBHUOV010000001">
    <property type="protein sequence ID" value="MFD2823032.1"/>
    <property type="molecule type" value="Genomic_DNA"/>
</dbReference>
<keyword evidence="1" id="KW-0472">Membrane</keyword>
<accession>A0ABW5WK49</accession>
<protein>
    <submittedName>
        <fullName evidence="2">DUF6090 family protein</fullName>
    </submittedName>
</protein>
<proteinExistence type="predicted"/>
<reference evidence="3" key="1">
    <citation type="journal article" date="2019" name="Int. J. Syst. Evol. Microbiol.">
        <title>The Global Catalogue of Microorganisms (GCM) 10K type strain sequencing project: providing services to taxonomists for standard genome sequencing and annotation.</title>
        <authorList>
            <consortium name="The Broad Institute Genomics Platform"/>
            <consortium name="The Broad Institute Genome Sequencing Center for Infectious Disease"/>
            <person name="Wu L."/>
            <person name="Ma J."/>
        </authorList>
    </citation>
    <scope>NUCLEOTIDE SEQUENCE [LARGE SCALE GENOMIC DNA]</scope>
    <source>
        <strain evidence="3">KCTC 32141</strain>
    </source>
</reference>